<organism evidence="6 7">
    <name type="scientific">Winslowiella toletana</name>
    <dbReference type="NCBI Taxonomy" id="92490"/>
    <lineage>
        <taxon>Bacteria</taxon>
        <taxon>Pseudomonadati</taxon>
        <taxon>Pseudomonadota</taxon>
        <taxon>Gammaproteobacteria</taxon>
        <taxon>Enterobacterales</taxon>
        <taxon>Erwiniaceae</taxon>
        <taxon>Winslowiella</taxon>
    </lineage>
</organism>
<dbReference type="PANTHER" id="PTHR45648:SF22">
    <property type="entry name" value="GDSL LIPASE_ACYLHYDROLASE FAMILY PROTEIN (AFU_ORTHOLOGUE AFUA_4G14700)"/>
    <property type="match status" value="1"/>
</dbReference>
<evidence type="ECO:0000256" key="3">
    <source>
        <dbReference type="ARBA" id="ARBA00022801"/>
    </source>
</evidence>
<sequence>MLQKRERSGRRLAFGGLLAAGLLIFTIQAHAWDQLYVFGDSLSDSGNNGRYTWDGAAHPLYDDILAQKINQTLRPSDDGGTNYAAGGAVAVPALNPIDNTRQQVNAYLSASGGRADGNGLYIHWIGGNDLATAALNPGSAPAIVSSSAFAAASQVQTLLAAGASTVVVPTVPNVGATPALLQQVISVGLLPVADSAVALAFQSLNSQSTLNRGARQQAIQDAMYAAAGALTTVPALQQAIADQLFASWQQLSSQLETLTDSYNQQEDRYLATFNGNIVRVDVNGLFNEVLADPARYGLSNTAGMACPPGVSAALCSVSTPGFAREQAYLFADPLHPSPDVHLLIGDYMQSVLDAPVQVMALNQATQAMARDMRNTLDSRLQQQRHSDNPQGSLSVYGGYAGQHNDVNQPPGDGNATTHNLTLGVDYKLTDSWLVGALVSASDDKQHPTPDYDYKMRGWLVSAYSELAWLAGGWVNADLHFAVADYDDIERRITLGPATRREQGATDGRQLGARVSGGWDFPVTSWLTTGPTLQYAVDYSRVAGYSEQDNLSTSMRFNDQTYHSQIGAVGWRLDSQLGWVNPWAEVSYNHQLGDDVWRAGGGLKSTQTSFTRDSAPQDSNWVDVRVGAHVPLGENLAAFASVSQTEGLSSGEQFMYNLGVSARF</sequence>
<dbReference type="InterPro" id="IPR051058">
    <property type="entry name" value="GDSL_Est/Lipase"/>
</dbReference>
<gene>
    <name evidence="6" type="ORF">J2125_002169</name>
</gene>
<dbReference type="PROSITE" id="PS51208">
    <property type="entry name" value="AUTOTRANSPORTER"/>
    <property type="match status" value="1"/>
</dbReference>
<dbReference type="Gene3D" id="2.40.128.130">
    <property type="entry name" value="Autotransporter beta-domain"/>
    <property type="match status" value="1"/>
</dbReference>
<evidence type="ECO:0000313" key="6">
    <source>
        <dbReference type="EMBL" id="MBP2168977.1"/>
    </source>
</evidence>
<dbReference type="Pfam" id="PF03797">
    <property type="entry name" value="Autotransporter"/>
    <property type="match status" value="1"/>
</dbReference>
<name>A0ABS4P8J4_9GAMM</name>
<protein>
    <submittedName>
        <fullName evidence="6">Outer membrane lipase/esterase</fullName>
    </submittedName>
</protein>
<comment type="caution">
    <text evidence="6">The sequence shown here is derived from an EMBL/GenBank/DDBJ whole genome shotgun (WGS) entry which is preliminary data.</text>
</comment>
<evidence type="ECO:0000259" key="5">
    <source>
        <dbReference type="PROSITE" id="PS51208"/>
    </source>
</evidence>
<feature type="domain" description="Autotransporter" evidence="5">
    <location>
        <begin position="388"/>
        <end position="663"/>
    </location>
</feature>
<proteinExistence type="inferred from homology"/>
<dbReference type="SUPFAM" id="SSF52266">
    <property type="entry name" value="SGNH hydrolase"/>
    <property type="match status" value="1"/>
</dbReference>
<dbReference type="SUPFAM" id="SSF103515">
    <property type="entry name" value="Autotransporter"/>
    <property type="match status" value="1"/>
</dbReference>
<evidence type="ECO:0000256" key="4">
    <source>
        <dbReference type="SAM" id="MobiDB-lite"/>
    </source>
</evidence>
<dbReference type="PANTHER" id="PTHR45648">
    <property type="entry name" value="GDSL LIPASE/ACYLHYDROLASE FAMILY PROTEIN (AFU_ORTHOLOGUE AFUA_4G14700)"/>
    <property type="match status" value="1"/>
</dbReference>
<dbReference type="Pfam" id="PF00657">
    <property type="entry name" value="Lipase_GDSL"/>
    <property type="match status" value="1"/>
</dbReference>
<dbReference type="EMBL" id="JAGGMQ010000001">
    <property type="protein sequence ID" value="MBP2168977.1"/>
    <property type="molecule type" value="Genomic_DNA"/>
</dbReference>
<dbReference type="SMART" id="SM00869">
    <property type="entry name" value="Autotransporter"/>
    <property type="match status" value="1"/>
</dbReference>
<dbReference type="InterPro" id="IPR036514">
    <property type="entry name" value="SGNH_hydro_sf"/>
</dbReference>
<dbReference type="InterPro" id="IPR005546">
    <property type="entry name" value="Autotransporte_beta"/>
</dbReference>
<reference evidence="7" key="1">
    <citation type="submission" date="2023-07" db="EMBL/GenBank/DDBJ databases">
        <title>Genome mining of underrepresented organisms for secondary metabolites.</title>
        <authorList>
            <person name="D'Agostino P.M."/>
        </authorList>
    </citation>
    <scope>NUCLEOTIDE SEQUENCE [LARGE SCALE GENOMIC DNA]</scope>
    <source>
        <strain evidence="7">WS4403</strain>
    </source>
</reference>
<dbReference type="RefSeq" id="WP_017799769.1">
    <property type="nucleotide sequence ID" value="NZ_JAGGMQ010000001.1"/>
</dbReference>
<dbReference type="InterPro" id="IPR017186">
    <property type="entry name" value="Lipase_autotranspt_EstA"/>
</dbReference>
<keyword evidence="2" id="KW-0732">Signal</keyword>
<comment type="similarity">
    <text evidence="1">Belongs to the 'GDSL' lipolytic enzyme family.</text>
</comment>
<evidence type="ECO:0000313" key="7">
    <source>
        <dbReference type="Proteomes" id="UP001195624"/>
    </source>
</evidence>
<dbReference type="Proteomes" id="UP001195624">
    <property type="component" value="Unassembled WGS sequence"/>
</dbReference>
<dbReference type="InterPro" id="IPR036709">
    <property type="entry name" value="Autotransporte_beta_dom_sf"/>
</dbReference>
<evidence type="ECO:0000256" key="2">
    <source>
        <dbReference type="ARBA" id="ARBA00022729"/>
    </source>
</evidence>
<accession>A0ABS4P8J4</accession>
<dbReference type="PIRSF" id="PIRSF037375">
    <property type="entry name" value="Autotrns_EstA"/>
    <property type="match status" value="1"/>
</dbReference>
<keyword evidence="3" id="KW-0378">Hydrolase</keyword>
<dbReference type="Gene3D" id="3.40.50.1110">
    <property type="entry name" value="SGNH hydrolase"/>
    <property type="match status" value="1"/>
</dbReference>
<dbReference type="InterPro" id="IPR001087">
    <property type="entry name" value="GDSL"/>
</dbReference>
<evidence type="ECO:0000256" key="1">
    <source>
        <dbReference type="ARBA" id="ARBA00008668"/>
    </source>
</evidence>
<feature type="compositionally biased region" description="Polar residues" evidence="4">
    <location>
        <begin position="377"/>
        <end position="393"/>
    </location>
</feature>
<keyword evidence="7" id="KW-1185">Reference proteome</keyword>
<feature type="region of interest" description="Disordered" evidence="4">
    <location>
        <begin position="375"/>
        <end position="415"/>
    </location>
</feature>